<dbReference type="RefSeq" id="WP_407347582.1">
    <property type="nucleotide sequence ID" value="NZ_CP136864.1"/>
</dbReference>
<evidence type="ECO:0000313" key="13">
    <source>
        <dbReference type="Proteomes" id="UP001626537"/>
    </source>
</evidence>
<gene>
    <name evidence="12" type="ORF">R0135_14170</name>
</gene>
<dbReference type="CDD" id="cd00056">
    <property type="entry name" value="ENDO3c"/>
    <property type="match status" value="1"/>
</dbReference>
<dbReference type="InterPro" id="IPR023170">
    <property type="entry name" value="HhH_base_excis_C"/>
</dbReference>
<comment type="similarity">
    <text evidence="3">Belongs to the Nth/MutY family.</text>
</comment>
<dbReference type="Proteomes" id="UP001626537">
    <property type="component" value="Chromosome"/>
</dbReference>
<proteinExistence type="inferred from homology"/>
<keyword evidence="7" id="KW-0408">Iron</keyword>
<protein>
    <recommendedName>
        <fullName evidence="11">HhH-GPD domain-containing protein</fullName>
    </recommendedName>
</protein>
<evidence type="ECO:0000256" key="9">
    <source>
        <dbReference type="ARBA" id="ARBA00023204"/>
    </source>
</evidence>
<name>A0ABZ0I277_9GAMM</name>
<comment type="function">
    <text evidence="2">Adenine glycosylase active on G-A mispairs. MutY also corrects error-prone DNA synthesis past GO lesions which are due to the oxidatively damaged form of guanine: 7,8-dihydro-8-oxoguanine (8-oxo-dGTP).</text>
</comment>
<evidence type="ECO:0000256" key="3">
    <source>
        <dbReference type="ARBA" id="ARBA00008343"/>
    </source>
</evidence>
<keyword evidence="8" id="KW-0411">Iron-sulfur</keyword>
<evidence type="ECO:0000313" key="12">
    <source>
        <dbReference type="EMBL" id="WOJ92924.1"/>
    </source>
</evidence>
<organism evidence="12 13">
    <name type="scientific">Congregibacter variabilis</name>
    <dbReference type="NCBI Taxonomy" id="3081200"/>
    <lineage>
        <taxon>Bacteria</taxon>
        <taxon>Pseudomonadati</taxon>
        <taxon>Pseudomonadota</taxon>
        <taxon>Gammaproteobacteria</taxon>
        <taxon>Cellvibrionales</taxon>
        <taxon>Halieaceae</taxon>
        <taxon>Congregibacter</taxon>
    </lineage>
</organism>
<accession>A0ABZ0I277</accession>
<evidence type="ECO:0000256" key="8">
    <source>
        <dbReference type="ARBA" id="ARBA00023014"/>
    </source>
</evidence>
<dbReference type="SUPFAM" id="SSF48150">
    <property type="entry name" value="DNA-glycosylase"/>
    <property type="match status" value="1"/>
</dbReference>
<dbReference type="PANTHER" id="PTHR42944:SF1">
    <property type="entry name" value="ADENINE DNA GLYCOSYLASE"/>
    <property type="match status" value="1"/>
</dbReference>
<dbReference type="Gene3D" id="1.10.1670.10">
    <property type="entry name" value="Helix-hairpin-Helix base-excision DNA repair enzymes (C-terminal)"/>
    <property type="match status" value="1"/>
</dbReference>
<sequence length="219" mass="24786">MNAALIEEIRSAVTIWGDANFVDYPWRSTENPWLALVAEVLLQRTNAKHVAARWEKIEKRWPTPESVLEASDEELAQIDQQFGLNRRATTLRAVAEHLDTCDHYLLEEQELLAIYGIGHYTASAYLSLHMNRRAVLFDANVARWLSRLMGIPKPKDLRQPCPQRELAGSLTPGRGFRAYNYAVLDLTMQVCRSGQPRCAACPLSSKGLCEYQRTALSAE</sequence>
<dbReference type="InterPro" id="IPR011257">
    <property type="entry name" value="DNA_glycosylase"/>
</dbReference>
<evidence type="ECO:0000256" key="1">
    <source>
        <dbReference type="ARBA" id="ARBA00001966"/>
    </source>
</evidence>
<dbReference type="InterPro" id="IPR003265">
    <property type="entry name" value="HhH-GPD_domain"/>
</dbReference>
<evidence type="ECO:0000256" key="10">
    <source>
        <dbReference type="ARBA" id="ARBA00023295"/>
    </source>
</evidence>
<reference evidence="12 13" key="1">
    <citation type="submission" date="2023-10" db="EMBL/GenBank/DDBJ databases">
        <title>Two novel species belonging to the OM43/NOR5 clade.</title>
        <authorList>
            <person name="Park M."/>
        </authorList>
    </citation>
    <scope>NUCLEOTIDE SEQUENCE [LARGE SCALE GENOMIC DNA]</scope>
    <source>
        <strain evidence="12 13">IMCC43200</strain>
    </source>
</reference>
<evidence type="ECO:0000256" key="4">
    <source>
        <dbReference type="ARBA" id="ARBA00022723"/>
    </source>
</evidence>
<dbReference type="Gene3D" id="1.10.340.30">
    <property type="entry name" value="Hypothetical protein, domain 2"/>
    <property type="match status" value="1"/>
</dbReference>
<keyword evidence="6" id="KW-0378">Hydrolase</keyword>
<feature type="domain" description="HhH-GPD" evidence="11">
    <location>
        <begin position="41"/>
        <end position="189"/>
    </location>
</feature>
<keyword evidence="13" id="KW-1185">Reference proteome</keyword>
<dbReference type="SMART" id="SM00478">
    <property type="entry name" value="ENDO3c"/>
    <property type="match status" value="1"/>
</dbReference>
<evidence type="ECO:0000259" key="11">
    <source>
        <dbReference type="SMART" id="SM00478"/>
    </source>
</evidence>
<dbReference type="EMBL" id="CP136864">
    <property type="protein sequence ID" value="WOJ92924.1"/>
    <property type="molecule type" value="Genomic_DNA"/>
</dbReference>
<comment type="cofactor">
    <cofactor evidence="1">
        <name>[4Fe-4S] cluster</name>
        <dbReference type="ChEBI" id="CHEBI:49883"/>
    </cofactor>
</comment>
<keyword evidence="10" id="KW-0326">Glycosidase</keyword>
<keyword evidence="5" id="KW-0227">DNA damage</keyword>
<dbReference type="Pfam" id="PF00730">
    <property type="entry name" value="HhH-GPD"/>
    <property type="match status" value="1"/>
</dbReference>
<keyword evidence="4" id="KW-0479">Metal-binding</keyword>
<dbReference type="PANTHER" id="PTHR42944">
    <property type="entry name" value="ADENINE DNA GLYCOSYLASE"/>
    <property type="match status" value="1"/>
</dbReference>
<evidence type="ECO:0000256" key="5">
    <source>
        <dbReference type="ARBA" id="ARBA00022763"/>
    </source>
</evidence>
<keyword evidence="9" id="KW-0234">DNA repair</keyword>
<dbReference type="InterPro" id="IPR044298">
    <property type="entry name" value="MIG/MutY"/>
</dbReference>
<evidence type="ECO:0000256" key="6">
    <source>
        <dbReference type="ARBA" id="ARBA00022801"/>
    </source>
</evidence>
<evidence type="ECO:0000256" key="2">
    <source>
        <dbReference type="ARBA" id="ARBA00002933"/>
    </source>
</evidence>
<evidence type="ECO:0000256" key="7">
    <source>
        <dbReference type="ARBA" id="ARBA00023004"/>
    </source>
</evidence>